<dbReference type="InterPro" id="IPR059102">
    <property type="entry name" value="PHD_PHF7/G2E3-like"/>
</dbReference>
<dbReference type="InterPro" id="IPR001965">
    <property type="entry name" value="Znf_PHD"/>
</dbReference>
<comment type="caution">
    <text evidence="12">The sequence shown here is derived from an EMBL/GenBank/DDBJ whole genome shotgun (WGS) entry which is preliminary data.</text>
</comment>
<dbReference type="Pfam" id="PF13771">
    <property type="entry name" value="zf-HC5HC2H"/>
    <property type="match status" value="1"/>
</dbReference>
<evidence type="ECO:0000256" key="2">
    <source>
        <dbReference type="ARBA" id="ARBA00004906"/>
    </source>
</evidence>
<evidence type="ECO:0000256" key="3">
    <source>
        <dbReference type="ARBA" id="ARBA00022679"/>
    </source>
</evidence>
<feature type="domain" description="RING-type" evidence="10">
    <location>
        <begin position="144"/>
        <end position="193"/>
    </location>
</feature>
<feature type="domain" description="PHD-type" evidence="11">
    <location>
        <begin position="13"/>
        <end position="129"/>
    </location>
</feature>
<evidence type="ECO:0000256" key="7">
    <source>
        <dbReference type="ARBA" id="ARBA00022833"/>
    </source>
</evidence>
<dbReference type="EMBL" id="BMAV01011261">
    <property type="protein sequence ID" value="GFY57008.1"/>
    <property type="molecule type" value="Genomic_DNA"/>
</dbReference>
<keyword evidence="7" id="KW-0862">Zinc</keyword>
<evidence type="ECO:0000259" key="10">
    <source>
        <dbReference type="PROSITE" id="PS50089"/>
    </source>
</evidence>
<evidence type="ECO:0000313" key="13">
    <source>
        <dbReference type="Proteomes" id="UP000886998"/>
    </source>
</evidence>
<dbReference type="Gene3D" id="3.30.40.10">
    <property type="entry name" value="Zinc/RING finger domain, C3HC4 (zinc finger)"/>
    <property type="match status" value="2"/>
</dbReference>
<dbReference type="InterPro" id="IPR001841">
    <property type="entry name" value="Znf_RING"/>
</dbReference>
<dbReference type="InterPro" id="IPR011011">
    <property type="entry name" value="Znf_FYVE_PHD"/>
</dbReference>
<keyword evidence="4" id="KW-0479">Metal-binding</keyword>
<dbReference type="PROSITE" id="PS51805">
    <property type="entry name" value="EPHD"/>
    <property type="match status" value="1"/>
</dbReference>
<evidence type="ECO:0000313" key="12">
    <source>
        <dbReference type="EMBL" id="GFY57008.1"/>
    </source>
</evidence>
<reference evidence="12" key="1">
    <citation type="submission" date="2020-08" db="EMBL/GenBank/DDBJ databases">
        <title>Multicomponent nature underlies the extraordinary mechanical properties of spider dragline silk.</title>
        <authorList>
            <person name="Kono N."/>
            <person name="Nakamura H."/>
            <person name="Mori M."/>
            <person name="Yoshida Y."/>
            <person name="Ohtoshi R."/>
            <person name="Malay A.D."/>
            <person name="Moran D.A.P."/>
            <person name="Tomita M."/>
            <person name="Numata K."/>
            <person name="Arakawa K."/>
        </authorList>
    </citation>
    <scope>NUCLEOTIDE SEQUENCE</scope>
</reference>
<comment type="pathway">
    <text evidence="2">Protein modification; protein ubiquitination.</text>
</comment>
<dbReference type="Pfam" id="PF26054">
    <property type="entry name" value="PHD_G2E3"/>
    <property type="match status" value="1"/>
</dbReference>
<sequence length="505" mass="57498">MPQKRKRFQLQSSTACVFCGKDENNEFLYGKFFHTKSLSAHQNCLFFASGLCQSGRNESEGILGFLISDIEKEVMRGKKLKCFHCKLSGATVGCCKVICRRTFHYPCSVKNHSLHQFFDKFPSYCELHRPQQKAIETPGEEFYCHICYLPLSEKDTKNCLYTSCCNHNWYHHACLQKYALSAGRYFFKCPLCNNSSDFLREVEFYGICIPKKDASWELEENAYQDLLYRPECGADDCYCANGRKYDGKSSWVLLTCFCCGSVARHRHCANLKNNEATWKCEDCKVLEDEIQKKKLNPQNTAERAECNKQDSQTEKIQILENSDPQSTAERSECNKQDCQTEKTHILELSLAVSEPSCSYVSSNSAITSFKNNTEVTENAVLQQSIASPSEIKVTSAENVIKKIETEKPPSIQVLKREIKQELNSDCKKPCLIDNILNQIKRENSPNNPTFVLPLSSGKANNLVLKPKIIVKKRKTGKKSDGECCSGSSSQCIKRMFGMECHNYRI</sequence>
<dbReference type="InterPro" id="IPR042013">
    <property type="entry name" value="PHF7/G2E3_ePHD"/>
</dbReference>
<dbReference type="InterPro" id="IPR034732">
    <property type="entry name" value="EPHD"/>
</dbReference>
<dbReference type="SUPFAM" id="SSF57903">
    <property type="entry name" value="FYVE/PHD zinc finger"/>
    <property type="match status" value="1"/>
</dbReference>
<keyword evidence="8" id="KW-0539">Nucleus</keyword>
<dbReference type="InterPro" id="IPR019786">
    <property type="entry name" value="Zinc_finger_PHD-type_CS"/>
</dbReference>
<organism evidence="12 13">
    <name type="scientific">Trichonephila inaurata madagascariensis</name>
    <dbReference type="NCBI Taxonomy" id="2747483"/>
    <lineage>
        <taxon>Eukaryota</taxon>
        <taxon>Metazoa</taxon>
        <taxon>Ecdysozoa</taxon>
        <taxon>Arthropoda</taxon>
        <taxon>Chelicerata</taxon>
        <taxon>Arachnida</taxon>
        <taxon>Araneae</taxon>
        <taxon>Araneomorphae</taxon>
        <taxon>Entelegynae</taxon>
        <taxon>Araneoidea</taxon>
        <taxon>Nephilidae</taxon>
        <taxon>Trichonephila</taxon>
        <taxon>Trichonephila inaurata</taxon>
    </lineage>
</organism>
<dbReference type="InterPro" id="IPR051188">
    <property type="entry name" value="PHD-type_Zinc_Finger"/>
</dbReference>
<keyword evidence="6" id="KW-0833">Ubl conjugation pathway</keyword>
<keyword evidence="13" id="KW-1185">Reference proteome</keyword>
<dbReference type="InterPro" id="IPR013083">
    <property type="entry name" value="Znf_RING/FYVE/PHD"/>
</dbReference>
<keyword evidence="3" id="KW-0808">Transferase</keyword>
<evidence type="ECO:0000259" key="11">
    <source>
        <dbReference type="PROSITE" id="PS51805"/>
    </source>
</evidence>
<dbReference type="AlphaFoldDB" id="A0A8X6XN28"/>
<dbReference type="SMART" id="SM00249">
    <property type="entry name" value="PHD"/>
    <property type="match status" value="3"/>
</dbReference>
<dbReference type="PANTHER" id="PTHR12420:SF42">
    <property type="entry name" value="G2_M PHASE-SPECIFIC E3 UBIQUITIN-PROTEIN LIGASE"/>
    <property type="match status" value="1"/>
</dbReference>
<protein>
    <recommendedName>
        <fullName evidence="14">G2/M phase-specific E3 ubiquitin-protein ligase</fullName>
    </recommendedName>
</protein>
<evidence type="ECO:0000256" key="1">
    <source>
        <dbReference type="ARBA" id="ARBA00004123"/>
    </source>
</evidence>
<gene>
    <name evidence="12" type="primary">G2e3</name>
    <name evidence="12" type="ORF">TNIN_159901</name>
</gene>
<evidence type="ECO:0008006" key="14">
    <source>
        <dbReference type="Google" id="ProtNLM"/>
    </source>
</evidence>
<dbReference type="CDD" id="cd15669">
    <property type="entry name" value="ePHD_PHF7_G2E3_like"/>
    <property type="match status" value="1"/>
</dbReference>
<dbReference type="PANTHER" id="PTHR12420">
    <property type="entry name" value="PHD FINGER PROTEIN"/>
    <property type="match status" value="1"/>
</dbReference>
<dbReference type="GO" id="GO:0005634">
    <property type="term" value="C:nucleus"/>
    <property type="evidence" value="ECO:0007669"/>
    <property type="project" value="TreeGrafter"/>
</dbReference>
<dbReference type="PROSITE" id="PS50089">
    <property type="entry name" value="ZF_RING_2"/>
    <property type="match status" value="1"/>
</dbReference>
<dbReference type="GO" id="GO:0008270">
    <property type="term" value="F:zinc ion binding"/>
    <property type="evidence" value="ECO:0007669"/>
    <property type="project" value="UniProtKB-KW"/>
</dbReference>
<evidence type="ECO:0000256" key="6">
    <source>
        <dbReference type="ARBA" id="ARBA00022786"/>
    </source>
</evidence>
<proteinExistence type="predicted"/>
<name>A0A8X6XN28_9ARAC</name>
<dbReference type="OrthoDB" id="512616at2759"/>
<dbReference type="Proteomes" id="UP000886998">
    <property type="component" value="Unassembled WGS sequence"/>
</dbReference>
<evidence type="ECO:0000256" key="5">
    <source>
        <dbReference type="ARBA" id="ARBA00022771"/>
    </source>
</evidence>
<accession>A0A8X6XN28</accession>
<evidence type="ECO:0000256" key="4">
    <source>
        <dbReference type="ARBA" id="ARBA00022723"/>
    </source>
</evidence>
<dbReference type="PROSITE" id="PS01359">
    <property type="entry name" value="ZF_PHD_1"/>
    <property type="match status" value="1"/>
</dbReference>
<keyword evidence="5 9" id="KW-0863">Zinc-finger</keyword>
<evidence type="ECO:0000256" key="9">
    <source>
        <dbReference type="PROSITE-ProRule" id="PRU00175"/>
    </source>
</evidence>
<evidence type="ECO:0000256" key="8">
    <source>
        <dbReference type="ARBA" id="ARBA00023242"/>
    </source>
</evidence>
<comment type="subcellular location">
    <subcellularLocation>
        <location evidence="1">Nucleus</location>
    </subcellularLocation>
</comment>